<dbReference type="PANTHER" id="PTHR14226">
    <property type="entry name" value="NEUROPATHY TARGET ESTERASE/SWISS CHEESE D.MELANOGASTER"/>
    <property type="match status" value="1"/>
</dbReference>
<keyword evidence="3 6" id="KW-0442">Lipid degradation</keyword>
<name>Q3ATV9_CHLCH</name>
<feature type="chain" id="PRO_5004223997" description="PNPLA domain-containing protein" evidence="7">
    <location>
        <begin position="47"/>
        <end position="981"/>
    </location>
</feature>
<gene>
    <name evidence="9" type="ordered locus">Cag_0290</name>
</gene>
<dbReference type="Pfam" id="PF01103">
    <property type="entry name" value="Omp85"/>
    <property type="match status" value="1"/>
</dbReference>
<dbReference type="eggNOG" id="COG4775">
    <property type="taxonomic scope" value="Bacteria"/>
</dbReference>
<feature type="active site" description="Nucleophile" evidence="6">
    <location>
        <position position="120"/>
    </location>
</feature>
<dbReference type="eggNOG" id="COG1752">
    <property type="taxonomic scope" value="Bacteria"/>
</dbReference>
<dbReference type="STRING" id="340177.Cag_0290"/>
<feature type="short sequence motif" description="DGA/G" evidence="6">
    <location>
        <begin position="268"/>
        <end position="270"/>
    </location>
</feature>
<dbReference type="InterPro" id="IPR002641">
    <property type="entry name" value="PNPLA_dom"/>
</dbReference>
<dbReference type="CDD" id="cd07205">
    <property type="entry name" value="Pat_PNPLA6_PNPLA7_NTE1_like"/>
    <property type="match status" value="1"/>
</dbReference>
<dbReference type="Pfam" id="PF01734">
    <property type="entry name" value="Patatin"/>
    <property type="match status" value="1"/>
</dbReference>
<feature type="domain" description="PNPLA" evidence="8">
    <location>
        <begin position="87"/>
        <end position="281"/>
    </location>
</feature>
<evidence type="ECO:0000259" key="8">
    <source>
        <dbReference type="PROSITE" id="PS51635"/>
    </source>
</evidence>
<evidence type="ECO:0000256" key="3">
    <source>
        <dbReference type="ARBA" id="ARBA00022963"/>
    </source>
</evidence>
<evidence type="ECO:0000256" key="5">
    <source>
        <dbReference type="ARBA" id="ARBA00023136"/>
    </source>
</evidence>
<dbReference type="GO" id="GO:0016787">
    <property type="term" value="F:hydrolase activity"/>
    <property type="evidence" value="ECO:0007669"/>
    <property type="project" value="UniProtKB-UniRule"/>
</dbReference>
<protein>
    <recommendedName>
        <fullName evidence="8">PNPLA domain-containing protein</fullName>
    </recommendedName>
</protein>
<dbReference type="AlphaFoldDB" id="Q3ATV9"/>
<evidence type="ECO:0000256" key="2">
    <source>
        <dbReference type="ARBA" id="ARBA00022801"/>
    </source>
</evidence>
<keyword evidence="2 6" id="KW-0378">Hydrolase</keyword>
<evidence type="ECO:0000256" key="6">
    <source>
        <dbReference type="PROSITE-ProRule" id="PRU01161"/>
    </source>
</evidence>
<dbReference type="InterPro" id="IPR050301">
    <property type="entry name" value="NTE"/>
</dbReference>
<dbReference type="KEGG" id="cch:Cag_0290"/>
<feature type="signal peptide" evidence="7">
    <location>
        <begin position="1"/>
        <end position="46"/>
    </location>
</feature>
<sequence>MKSPFPLFFPLLQKKRDCSKQAQCSKRRLIMALLAVSALAPANLYAASKAKRQPPLVAHVYPDTLALPYNRYALKPFMRPARKSVAVALSGGGANALAQIGVLKAFEEAHIPVDAIAGTSMGAIIGGLYSCGYSAAELEQLALTMPWSSILALQEDYSRSSLFVEQQRIRDRATIALRFDGLKLLLPQSLNSAQAFTRTMDMLVLHALYHPHSNFSSLPIAFRAVTTDLVSGERVTLESGSLSEAMRASSTVPILFEPIHRAEQQLVDGGLVANLPVDELAHFGADCKIAIDTHGSMYATGKELDLPWKAADQAMTILITLQYPAQRAQASLVIEPETGKHKATDFKNIPQLIAAGYVAGKQQVPTLQRLLAITSPSNSSAPQTSSVPPSSIVPSVATPPPISPILTANKKEMRNFSLATYTKRWSISPTSTELERLVGEKVASALELHALLRDLLATDYFARVSAEVHQEDRTVTVKLEALPSVTVVTVQGELADELSSAELNECFAPLMGRLYTNHQATAALEALVRRLRAKGYSLAAIEQVHVENERLTITFSSGKAAMLTISLNKGRTLLTPIQRELKLDATKPLRLRAAEESVKNLYETGVFNRVSLFAEPITQTEAIAPISSTTPNQTIHLSLEEKPASVLRLGLRYDETNNAQLLLDVRNENVGGTTNTMGGWVKAGRKGYLANMELNMPRIGATHLIFATRLFFDSYLFDYTNSDGSLAPYNIQKYGITSSFGTRLRKNGHFLTDVSYYNSQAFTDEAHRPLFSTTNNNVLTIGTHLTIDSRNNALMPTRGSYSYLTYAFTPLSLDDGLRYWQFSGTHQVNLPLGRETTLQLSAMTGVSSKALPLSEQYFLGGIGNSYSARFIGLQPHALATNNVATAGVQLSYEPSFPILFPTTLQLHYNAGRGWNAMENVRLDGALQGALQAVGASMVWKTPLGPTRFTLAKVLVNNDDNSLMLPHRDDDPVFYFSIGHDF</sequence>
<feature type="active site" description="Proton acceptor" evidence="6">
    <location>
        <position position="268"/>
    </location>
</feature>
<evidence type="ECO:0000256" key="4">
    <source>
        <dbReference type="ARBA" id="ARBA00023098"/>
    </source>
</evidence>
<proteinExistence type="predicted"/>
<dbReference type="InterPro" id="IPR000184">
    <property type="entry name" value="Bac_surfAg_D15"/>
</dbReference>
<feature type="short sequence motif" description="GXSXG" evidence="6">
    <location>
        <begin position="118"/>
        <end position="122"/>
    </location>
</feature>
<dbReference type="GO" id="GO:0016042">
    <property type="term" value="P:lipid catabolic process"/>
    <property type="evidence" value="ECO:0007669"/>
    <property type="project" value="UniProtKB-UniRule"/>
</dbReference>
<keyword evidence="5" id="KW-0472">Membrane</keyword>
<dbReference type="PANTHER" id="PTHR14226:SF29">
    <property type="entry name" value="NEUROPATHY TARGET ESTERASE SWS"/>
    <property type="match status" value="1"/>
</dbReference>
<dbReference type="GO" id="GO:0019867">
    <property type="term" value="C:outer membrane"/>
    <property type="evidence" value="ECO:0007669"/>
    <property type="project" value="InterPro"/>
</dbReference>
<reference evidence="9" key="1">
    <citation type="submission" date="2005-08" db="EMBL/GenBank/DDBJ databases">
        <title>Complete sequence of Chlorobium chlorochromatii CaD3.</title>
        <authorList>
            <person name="Copeland A."/>
            <person name="Lucas S."/>
            <person name="Lapidus A."/>
            <person name="Barry K."/>
            <person name="Detter J.C."/>
            <person name="Glavina T."/>
            <person name="Hammon N."/>
            <person name="Israni S."/>
            <person name="Pitluck S."/>
            <person name="Bryant D."/>
            <person name="Schmutz J."/>
            <person name="Larimer F."/>
            <person name="Land M."/>
            <person name="Kyrpides N."/>
            <person name="Ivanova N."/>
            <person name="Richardson P."/>
        </authorList>
    </citation>
    <scope>NUCLEOTIDE SEQUENCE [LARGE SCALE GENOMIC DNA]</scope>
    <source>
        <strain evidence="9">CaD3</strain>
    </source>
</reference>
<accession>Q3ATV9</accession>
<evidence type="ECO:0000256" key="1">
    <source>
        <dbReference type="ARBA" id="ARBA00004370"/>
    </source>
</evidence>
<keyword evidence="7" id="KW-0732">Signal</keyword>
<dbReference type="HOGENOM" id="CLU_014750_1_0_10"/>
<comment type="caution">
    <text evidence="6">Lacks conserved residue(s) required for the propagation of feature annotation.</text>
</comment>
<evidence type="ECO:0000313" key="9">
    <source>
        <dbReference type="EMBL" id="ABB27566.1"/>
    </source>
</evidence>
<dbReference type="Gene3D" id="2.40.160.50">
    <property type="entry name" value="membrane protein fhac: a member of the omp85/tpsb transporter family"/>
    <property type="match status" value="1"/>
</dbReference>
<dbReference type="EMBL" id="CP000108">
    <property type="protein sequence ID" value="ABB27566.1"/>
    <property type="molecule type" value="Genomic_DNA"/>
</dbReference>
<dbReference type="SUPFAM" id="SSF52151">
    <property type="entry name" value="FabD/lysophospholipase-like"/>
    <property type="match status" value="1"/>
</dbReference>
<evidence type="ECO:0000256" key="7">
    <source>
        <dbReference type="SAM" id="SignalP"/>
    </source>
</evidence>
<dbReference type="Gene3D" id="3.40.1090.10">
    <property type="entry name" value="Cytosolic phospholipase A2 catalytic domain"/>
    <property type="match status" value="1"/>
</dbReference>
<dbReference type="PROSITE" id="PS51635">
    <property type="entry name" value="PNPLA"/>
    <property type="match status" value="1"/>
</dbReference>
<organism evidence="9">
    <name type="scientific">Chlorobium chlorochromatii (strain CaD3)</name>
    <dbReference type="NCBI Taxonomy" id="340177"/>
    <lineage>
        <taxon>Bacteria</taxon>
        <taxon>Pseudomonadati</taxon>
        <taxon>Chlorobiota</taxon>
        <taxon>Chlorobiia</taxon>
        <taxon>Chlorobiales</taxon>
        <taxon>Chlorobiaceae</taxon>
        <taxon>Chlorobium/Pelodictyon group</taxon>
        <taxon>Chlorobium</taxon>
    </lineage>
</organism>
<comment type="subcellular location">
    <subcellularLocation>
        <location evidence="1">Membrane</location>
    </subcellularLocation>
</comment>
<dbReference type="InterPro" id="IPR016035">
    <property type="entry name" value="Acyl_Trfase/lysoPLipase"/>
</dbReference>
<keyword evidence="4 6" id="KW-0443">Lipid metabolism</keyword>